<keyword evidence="2" id="KW-1185">Reference proteome</keyword>
<dbReference type="OrthoDB" id="6605214at2759"/>
<dbReference type="STRING" id="10228.B3RV85"/>
<dbReference type="EMBL" id="DS985244">
    <property type="protein sequence ID" value="EDV25948.1"/>
    <property type="molecule type" value="Genomic_DNA"/>
</dbReference>
<sequence>MAMLADIHSRSCRVWGSSDPEQLYVYMGSRAKKILDQLVLWEAAHNSSKKCLQSLTNLADQLQATRTCDQKGLWQKTQLGQFQDLIIRLNYKQVQAMEALMNALKTDLMTCNDITNTIARFKASAFSIYQKYADEIQLQDAVMPTATCPALVDLLDWYLTKKRALHDINYEDIDTINTMQELWNENDCIHYLKDAREQIGVFLSKAF</sequence>
<name>B3RV85_TRIAD</name>
<dbReference type="PANTHER" id="PTHR16234">
    <property type="entry name" value="SIMILAR TO HYPOTHETICAL PROTEIN FLJ20508"/>
    <property type="match status" value="1"/>
</dbReference>
<accession>B3RV85</accession>
<organism evidence="1 2">
    <name type="scientific">Trichoplax adhaerens</name>
    <name type="common">Trichoplax reptans</name>
    <dbReference type="NCBI Taxonomy" id="10228"/>
    <lineage>
        <taxon>Eukaryota</taxon>
        <taxon>Metazoa</taxon>
        <taxon>Placozoa</taxon>
        <taxon>Uniplacotomia</taxon>
        <taxon>Trichoplacea</taxon>
        <taxon>Trichoplacidae</taxon>
        <taxon>Trichoplax</taxon>
    </lineage>
</organism>
<reference evidence="1 2" key="1">
    <citation type="journal article" date="2008" name="Nature">
        <title>The Trichoplax genome and the nature of placozoans.</title>
        <authorList>
            <person name="Srivastava M."/>
            <person name="Begovic E."/>
            <person name="Chapman J."/>
            <person name="Putnam N.H."/>
            <person name="Hellsten U."/>
            <person name="Kawashima T."/>
            <person name="Kuo A."/>
            <person name="Mitros T."/>
            <person name="Salamov A."/>
            <person name="Carpenter M.L."/>
            <person name="Signorovitch A.Y."/>
            <person name="Moreno M.A."/>
            <person name="Kamm K."/>
            <person name="Grimwood J."/>
            <person name="Schmutz J."/>
            <person name="Shapiro H."/>
            <person name="Grigoriev I.V."/>
            <person name="Buss L.W."/>
            <person name="Schierwater B."/>
            <person name="Dellaporta S.L."/>
            <person name="Rokhsar D.S."/>
        </authorList>
    </citation>
    <scope>NUCLEOTIDE SEQUENCE [LARGE SCALE GENOMIC DNA]</scope>
    <source>
        <strain evidence="1 2">Grell-BS-1999</strain>
    </source>
</reference>
<dbReference type="HOGENOM" id="CLU_1327885_0_0_1"/>
<dbReference type="GO" id="GO:0005634">
    <property type="term" value="C:nucleus"/>
    <property type="evidence" value="ECO:0000318"/>
    <property type="project" value="GO_Central"/>
</dbReference>
<dbReference type="CTD" id="6752706"/>
<dbReference type="Pfam" id="PF15011">
    <property type="entry name" value="CA109-like"/>
    <property type="match status" value="1"/>
</dbReference>
<dbReference type="PhylomeDB" id="B3RV85"/>
<dbReference type="PANTHER" id="PTHR16234:SF5">
    <property type="entry name" value="AFG2-INTERACTING RIBOSOME MATURATION FACTOR"/>
    <property type="match status" value="1"/>
</dbReference>
<evidence type="ECO:0000313" key="1">
    <source>
        <dbReference type="EMBL" id="EDV25948.1"/>
    </source>
</evidence>
<dbReference type="AlphaFoldDB" id="B3RV85"/>
<dbReference type="GO" id="GO:0005737">
    <property type="term" value="C:cytoplasm"/>
    <property type="evidence" value="ECO:0000318"/>
    <property type="project" value="GO_Central"/>
</dbReference>
<dbReference type="GeneID" id="6752706"/>
<dbReference type="InterPro" id="IPR029159">
    <property type="entry name" value="CA109-like"/>
</dbReference>
<dbReference type="KEGG" id="tad:TRIADDRAFT_55563"/>
<dbReference type="RefSeq" id="XP_002111981.1">
    <property type="nucleotide sequence ID" value="XM_002111945.1"/>
</dbReference>
<gene>
    <name evidence="1" type="ORF">TRIADDRAFT_55563</name>
</gene>
<evidence type="ECO:0000313" key="2">
    <source>
        <dbReference type="Proteomes" id="UP000009022"/>
    </source>
</evidence>
<dbReference type="Proteomes" id="UP000009022">
    <property type="component" value="Unassembled WGS sequence"/>
</dbReference>
<dbReference type="InParanoid" id="B3RV85"/>
<dbReference type="FunCoup" id="B3RV85">
    <property type="interactions" value="1134"/>
</dbReference>
<proteinExistence type="predicted"/>
<protein>
    <submittedName>
        <fullName evidence="1">Uncharacterized protein</fullName>
    </submittedName>
</protein>